<organism evidence="3">
    <name type="scientific">Bactrocera latifrons</name>
    <name type="common">Malaysian fruit fly</name>
    <name type="synonym">Chaetodacus latifrons</name>
    <dbReference type="NCBI Taxonomy" id="174628"/>
    <lineage>
        <taxon>Eukaryota</taxon>
        <taxon>Metazoa</taxon>
        <taxon>Ecdysozoa</taxon>
        <taxon>Arthropoda</taxon>
        <taxon>Hexapoda</taxon>
        <taxon>Insecta</taxon>
        <taxon>Pterygota</taxon>
        <taxon>Neoptera</taxon>
        <taxon>Endopterygota</taxon>
        <taxon>Diptera</taxon>
        <taxon>Brachycera</taxon>
        <taxon>Muscomorpha</taxon>
        <taxon>Tephritoidea</taxon>
        <taxon>Tephritidae</taxon>
        <taxon>Bactrocera</taxon>
        <taxon>Bactrocera</taxon>
    </lineage>
</organism>
<sequence>YYTRITKQAILTMTRTHKWTKHEAKAQSHYFTHNGHSDTNPNKTKKNGAGKGNWGSPGDELEDLINRGEIPPVAGKARRGSNASQHEEKFDQVQKYDELIKEE</sequence>
<feature type="domain" description="Hyaluronan/mRNA-binding protein" evidence="2">
    <location>
        <begin position="36"/>
        <end position="78"/>
    </location>
</feature>
<evidence type="ECO:0000256" key="1">
    <source>
        <dbReference type="SAM" id="MobiDB-lite"/>
    </source>
</evidence>
<dbReference type="InterPro" id="IPR006861">
    <property type="entry name" value="HABP4_PAIRBP1-bd"/>
</dbReference>
<dbReference type="AlphaFoldDB" id="A0A0K8U5J1"/>
<accession>A0A0K8U5J1</accession>
<feature type="compositionally biased region" description="Basic and acidic residues" evidence="1">
    <location>
        <begin position="85"/>
        <end position="103"/>
    </location>
</feature>
<proteinExistence type="predicted"/>
<feature type="region of interest" description="Disordered" evidence="1">
    <location>
        <begin position="18"/>
        <end position="103"/>
    </location>
</feature>
<dbReference type="EMBL" id="GDHF01030461">
    <property type="protein sequence ID" value="JAI21853.1"/>
    <property type="molecule type" value="Transcribed_RNA"/>
</dbReference>
<gene>
    <name evidence="3" type="primary">STF2_2</name>
    <name evidence="3" type="ORF">c0_g1_i1</name>
</gene>
<name>A0A0K8U5J1_BACLA</name>
<protein>
    <submittedName>
        <fullName evidence="3">ATPase-stabilizing factor protein</fullName>
    </submittedName>
</protein>
<evidence type="ECO:0000313" key="3">
    <source>
        <dbReference type="EMBL" id="JAI21853.1"/>
    </source>
</evidence>
<reference evidence="3" key="1">
    <citation type="submission" date="2015-06" db="EMBL/GenBank/DDBJ databases">
        <authorList>
            <person name="Hoefler B.C."/>
            <person name="Straight P.D."/>
        </authorList>
    </citation>
    <scope>NUCLEOTIDE SEQUENCE</scope>
</reference>
<dbReference type="Pfam" id="PF04774">
    <property type="entry name" value="HABP4_PAI-RBP1"/>
    <property type="match status" value="1"/>
</dbReference>
<evidence type="ECO:0000259" key="2">
    <source>
        <dbReference type="Pfam" id="PF04774"/>
    </source>
</evidence>
<feature type="non-terminal residue" evidence="3">
    <location>
        <position position="1"/>
    </location>
</feature>